<evidence type="ECO:0000313" key="11">
    <source>
        <dbReference type="Proteomes" id="UP000186601"/>
    </source>
</evidence>
<dbReference type="Pfam" id="PF00083">
    <property type="entry name" value="Sugar_tr"/>
    <property type="match status" value="1"/>
</dbReference>
<dbReference type="Proteomes" id="UP000186601">
    <property type="component" value="Unassembled WGS sequence"/>
</dbReference>
<proteinExistence type="inferred from homology"/>
<feature type="transmembrane region" description="Helical" evidence="8">
    <location>
        <begin position="12"/>
        <end position="30"/>
    </location>
</feature>
<accession>A0A2R6PC62</accession>
<comment type="similarity">
    <text evidence="2">Belongs to the major facilitator superfamily. Sugar transporter (TC 2.A.1.1) family.</text>
</comment>
<evidence type="ECO:0000259" key="9">
    <source>
        <dbReference type="PROSITE" id="PS50850"/>
    </source>
</evidence>
<organism evidence="10 11">
    <name type="scientific">Hermanssonia centrifuga</name>
    <dbReference type="NCBI Taxonomy" id="98765"/>
    <lineage>
        <taxon>Eukaryota</taxon>
        <taxon>Fungi</taxon>
        <taxon>Dikarya</taxon>
        <taxon>Basidiomycota</taxon>
        <taxon>Agaricomycotina</taxon>
        <taxon>Agaricomycetes</taxon>
        <taxon>Polyporales</taxon>
        <taxon>Meruliaceae</taxon>
        <taxon>Hermanssonia</taxon>
    </lineage>
</organism>
<dbReference type="OrthoDB" id="4540492at2759"/>
<evidence type="ECO:0000256" key="4">
    <source>
        <dbReference type="ARBA" id="ARBA00022692"/>
    </source>
</evidence>
<keyword evidence="11" id="KW-1185">Reference proteome</keyword>
<keyword evidence="5 8" id="KW-1133">Transmembrane helix</keyword>
<dbReference type="GO" id="GO:0016020">
    <property type="term" value="C:membrane"/>
    <property type="evidence" value="ECO:0007669"/>
    <property type="project" value="UniProtKB-SubCell"/>
</dbReference>
<dbReference type="SUPFAM" id="SSF103473">
    <property type="entry name" value="MFS general substrate transporter"/>
    <property type="match status" value="1"/>
</dbReference>
<evidence type="ECO:0000256" key="3">
    <source>
        <dbReference type="ARBA" id="ARBA00022448"/>
    </source>
</evidence>
<feature type="transmembrane region" description="Helical" evidence="8">
    <location>
        <begin position="157"/>
        <end position="175"/>
    </location>
</feature>
<keyword evidence="6 8" id="KW-0472">Membrane</keyword>
<evidence type="ECO:0000256" key="1">
    <source>
        <dbReference type="ARBA" id="ARBA00004141"/>
    </source>
</evidence>
<dbReference type="STRING" id="98765.A0A2R6PC62"/>
<dbReference type="AlphaFoldDB" id="A0A2R6PC62"/>
<comment type="subcellular location">
    <subcellularLocation>
        <location evidence="1">Membrane</location>
        <topology evidence="1">Multi-pass membrane protein</topology>
    </subcellularLocation>
</comment>
<dbReference type="EMBL" id="MLYV02000502">
    <property type="protein sequence ID" value="PSR88841.1"/>
    <property type="molecule type" value="Genomic_DNA"/>
</dbReference>
<dbReference type="InterPro" id="IPR003663">
    <property type="entry name" value="Sugar/inositol_transpt"/>
</dbReference>
<keyword evidence="3" id="KW-0813">Transport</keyword>
<feature type="transmembrane region" description="Helical" evidence="8">
    <location>
        <begin position="99"/>
        <end position="118"/>
    </location>
</feature>
<comment type="catalytic activity">
    <reaction evidence="7">
        <text>myo-inositol(out) + H(+)(out) = myo-inositol(in) + H(+)(in)</text>
        <dbReference type="Rhea" id="RHEA:60364"/>
        <dbReference type="ChEBI" id="CHEBI:15378"/>
        <dbReference type="ChEBI" id="CHEBI:17268"/>
    </reaction>
</comment>
<dbReference type="PANTHER" id="PTHR23503">
    <property type="entry name" value="SOLUTE CARRIER FAMILY 2"/>
    <property type="match status" value="1"/>
</dbReference>
<evidence type="ECO:0000256" key="7">
    <source>
        <dbReference type="ARBA" id="ARBA00049119"/>
    </source>
</evidence>
<feature type="transmembrane region" description="Helical" evidence="8">
    <location>
        <begin position="67"/>
        <end position="87"/>
    </location>
</feature>
<evidence type="ECO:0000313" key="10">
    <source>
        <dbReference type="EMBL" id="PSR88841.1"/>
    </source>
</evidence>
<feature type="transmembrane region" description="Helical" evidence="8">
    <location>
        <begin position="187"/>
        <end position="207"/>
    </location>
</feature>
<gene>
    <name evidence="10" type="ORF">PHLCEN_2v4990</name>
</gene>
<feature type="domain" description="Major facilitator superfamily (MFS) profile" evidence="9">
    <location>
        <begin position="15"/>
        <end position="304"/>
    </location>
</feature>
<keyword evidence="4 8" id="KW-0812">Transmembrane</keyword>
<comment type="caution">
    <text evidence="10">The sequence shown here is derived from an EMBL/GenBank/DDBJ whole genome shotgun (WGS) entry which is preliminary data.</text>
</comment>
<dbReference type="PROSITE" id="PS50850">
    <property type="entry name" value="MFS"/>
    <property type="match status" value="1"/>
</dbReference>
<evidence type="ECO:0000256" key="8">
    <source>
        <dbReference type="SAM" id="Phobius"/>
    </source>
</evidence>
<dbReference type="InterPro" id="IPR005828">
    <property type="entry name" value="MFS_sugar_transport-like"/>
</dbReference>
<evidence type="ECO:0000256" key="2">
    <source>
        <dbReference type="ARBA" id="ARBA00010992"/>
    </source>
</evidence>
<name>A0A2R6PC62_9APHY</name>
<dbReference type="InterPro" id="IPR036259">
    <property type="entry name" value="MFS_trans_sf"/>
</dbReference>
<evidence type="ECO:0000256" key="6">
    <source>
        <dbReference type="ARBA" id="ARBA00023136"/>
    </source>
</evidence>
<dbReference type="PRINTS" id="PR00171">
    <property type="entry name" value="SUGRTRNSPORT"/>
</dbReference>
<dbReference type="InterPro" id="IPR045263">
    <property type="entry name" value="GLUT"/>
</dbReference>
<reference evidence="10 11" key="1">
    <citation type="submission" date="2018-02" db="EMBL/GenBank/DDBJ databases">
        <title>Genome sequence of the basidiomycete white-rot fungus Phlebia centrifuga.</title>
        <authorList>
            <person name="Granchi Z."/>
            <person name="Peng M."/>
            <person name="de Vries R.P."/>
            <person name="Hilden K."/>
            <person name="Makela M.R."/>
            <person name="Grigoriev I."/>
            <person name="Riley R."/>
        </authorList>
    </citation>
    <scope>NUCLEOTIDE SEQUENCE [LARGE SCALE GENOMIC DNA]</scope>
    <source>
        <strain evidence="10 11">FBCC195</strain>
    </source>
</reference>
<dbReference type="InterPro" id="IPR020846">
    <property type="entry name" value="MFS_dom"/>
</dbReference>
<feature type="transmembrane region" description="Helical" evidence="8">
    <location>
        <begin position="124"/>
        <end position="145"/>
    </location>
</feature>
<sequence>MAGNTHSFTGYGWIACLWILVVSFQYGYHISALNQIQAVLTCRGTDTTDTDIPIQHGLPTCIPMSDATFSVVTAVYTVGGLLGSLFANVIMDRWGRKGAVRASSAMFVLGSGIMGISASLTALIIGRILVGIGAGFGLCVGPIFLSEIAPTKIQGAVGVLTQFAIVVGIMMTQAMGLQLATPHQWRIVLLFSAALSLAQLLLSPFIVESPTWLHRRGLLQDKAAAARRLWSIGDSPSVDFPTESSSDPLLGPEEVDVEIQRAKDPEDHQASVSLPQLLTAPELRKPLVIVCFSMLCQQLSGTQH</sequence>
<protein>
    <recommendedName>
        <fullName evidence="9">Major facilitator superfamily (MFS) profile domain-containing protein</fullName>
    </recommendedName>
</protein>
<dbReference type="GO" id="GO:0015149">
    <property type="term" value="F:hexose transmembrane transporter activity"/>
    <property type="evidence" value="ECO:0007669"/>
    <property type="project" value="TreeGrafter"/>
</dbReference>
<dbReference type="Gene3D" id="1.20.1250.20">
    <property type="entry name" value="MFS general substrate transporter like domains"/>
    <property type="match status" value="1"/>
</dbReference>
<dbReference type="PANTHER" id="PTHR23503:SF8">
    <property type="entry name" value="FACILITATED GLUCOSE TRANSPORTER PROTEIN 1"/>
    <property type="match status" value="1"/>
</dbReference>
<evidence type="ECO:0000256" key="5">
    <source>
        <dbReference type="ARBA" id="ARBA00022989"/>
    </source>
</evidence>